<feature type="region of interest" description="Disordered" evidence="3">
    <location>
        <begin position="224"/>
        <end position="310"/>
    </location>
</feature>
<dbReference type="GO" id="GO:0042274">
    <property type="term" value="P:ribosomal small subunit biogenesis"/>
    <property type="evidence" value="ECO:0007669"/>
    <property type="project" value="Ensembl"/>
</dbReference>
<feature type="compositionally biased region" description="Basic and acidic residues" evidence="3">
    <location>
        <begin position="410"/>
        <end position="425"/>
    </location>
</feature>
<feature type="region of interest" description="Disordered" evidence="3">
    <location>
        <begin position="1"/>
        <end position="75"/>
    </location>
</feature>
<dbReference type="AlphaFoldDB" id="G1KYM4"/>
<dbReference type="KEGG" id="acs:100560380"/>
<feature type="compositionally biased region" description="Basic and acidic residues" evidence="3">
    <location>
        <begin position="227"/>
        <end position="244"/>
    </location>
</feature>
<dbReference type="GO" id="GO:0032040">
    <property type="term" value="C:small-subunit processome"/>
    <property type="evidence" value="ECO:0007669"/>
    <property type="project" value="Ensembl"/>
</dbReference>
<dbReference type="PANTHER" id="PTHR21686:SF12">
    <property type="entry name" value="DEOXYNUCLEOTIDYLTRANSFERASE TERMINAL-INTERACTING PROTEIN 2"/>
    <property type="match status" value="1"/>
</dbReference>
<reference evidence="5" key="2">
    <citation type="submission" date="2025-08" db="UniProtKB">
        <authorList>
            <consortium name="Ensembl"/>
        </authorList>
    </citation>
    <scope>IDENTIFICATION</scope>
</reference>
<dbReference type="GO" id="GO:0005730">
    <property type="term" value="C:nucleolus"/>
    <property type="evidence" value="ECO:0000318"/>
    <property type="project" value="GO_Central"/>
</dbReference>
<protein>
    <submittedName>
        <fullName evidence="5">Deoxynucleotidyltransferase terminal interacting protein 2</fullName>
    </submittedName>
</protein>
<dbReference type="GO" id="GO:0005694">
    <property type="term" value="C:chromosome"/>
    <property type="evidence" value="ECO:0007669"/>
    <property type="project" value="Ensembl"/>
</dbReference>
<dbReference type="CTD" id="30836"/>
<dbReference type="OrthoDB" id="427886at2759"/>
<feature type="compositionally biased region" description="Polar residues" evidence="3">
    <location>
        <begin position="390"/>
        <end position="400"/>
    </location>
</feature>
<evidence type="ECO:0000256" key="2">
    <source>
        <dbReference type="ARBA" id="ARBA00023242"/>
    </source>
</evidence>
<dbReference type="InterPro" id="IPR039883">
    <property type="entry name" value="Fcf2/DNTTIP2"/>
</dbReference>
<dbReference type="GeneID" id="100560380"/>
<gene>
    <name evidence="5" type="primary">DNTTIP2</name>
</gene>
<feature type="compositionally biased region" description="Basic and acidic residues" evidence="3">
    <location>
        <begin position="1"/>
        <end position="17"/>
    </location>
</feature>
<feature type="compositionally biased region" description="Basic and acidic residues" evidence="3">
    <location>
        <begin position="48"/>
        <end position="70"/>
    </location>
</feature>
<dbReference type="InParanoid" id="G1KYM4"/>
<evidence type="ECO:0000256" key="3">
    <source>
        <dbReference type="SAM" id="MobiDB-lite"/>
    </source>
</evidence>
<keyword evidence="6" id="KW-1185">Reference proteome</keyword>
<feature type="region of interest" description="Disordered" evidence="3">
    <location>
        <begin position="118"/>
        <end position="202"/>
    </location>
</feature>
<organism evidence="5 6">
    <name type="scientific">Anolis carolinensis</name>
    <name type="common">Green anole</name>
    <name type="synonym">American chameleon</name>
    <dbReference type="NCBI Taxonomy" id="28377"/>
    <lineage>
        <taxon>Eukaryota</taxon>
        <taxon>Metazoa</taxon>
        <taxon>Chordata</taxon>
        <taxon>Craniata</taxon>
        <taxon>Vertebrata</taxon>
        <taxon>Euteleostomi</taxon>
        <taxon>Lepidosauria</taxon>
        <taxon>Squamata</taxon>
        <taxon>Bifurcata</taxon>
        <taxon>Unidentata</taxon>
        <taxon>Episquamata</taxon>
        <taxon>Toxicofera</taxon>
        <taxon>Iguania</taxon>
        <taxon>Dactyloidae</taxon>
        <taxon>Anolis</taxon>
    </lineage>
</organism>
<reference evidence="5" key="3">
    <citation type="submission" date="2025-09" db="UniProtKB">
        <authorList>
            <consortium name="Ensembl"/>
        </authorList>
    </citation>
    <scope>IDENTIFICATION</scope>
</reference>
<feature type="compositionally biased region" description="Basic and acidic residues" evidence="3">
    <location>
        <begin position="558"/>
        <end position="574"/>
    </location>
</feature>
<feature type="compositionally biased region" description="Low complexity" evidence="3">
    <location>
        <begin position="149"/>
        <end position="160"/>
    </location>
</feature>
<dbReference type="eggNOG" id="KOG3100">
    <property type="taxonomic scope" value="Eukaryota"/>
</dbReference>
<dbReference type="HOGENOM" id="CLU_018725_0_0_1"/>
<feature type="domain" description="Fcf2 pre-rRNA processing C-terminal" evidence="4">
    <location>
        <begin position="679"/>
        <end position="772"/>
    </location>
</feature>
<dbReference type="GO" id="GO:0005654">
    <property type="term" value="C:nucleoplasm"/>
    <property type="evidence" value="ECO:0007669"/>
    <property type="project" value="Ensembl"/>
</dbReference>
<dbReference type="Bgee" id="ENSACAG00000005369">
    <property type="expression patterns" value="Expressed in forelimb bud and 13 other cell types or tissues"/>
</dbReference>
<dbReference type="GeneTree" id="ENSGT00510000048142"/>
<dbReference type="Ensembl" id="ENSACAT00000024556.3">
    <property type="protein sequence ID" value="ENSACAP00000021024.2"/>
    <property type="gene ID" value="ENSACAG00000005369.4"/>
</dbReference>
<keyword evidence="2" id="KW-0539">Nucleus</keyword>
<evidence type="ECO:0000313" key="5">
    <source>
        <dbReference type="Ensembl" id="ENSACAP00000021024.2"/>
    </source>
</evidence>
<dbReference type="InterPro" id="IPR014810">
    <property type="entry name" value="Fcf2_C"/>
</dbReference>
<comment type="subcellular location">
    <subcellularLocation>
        <location evidence="1">Nucleus</location>
        <location evidence="1">Nucleolus</location>
    </subcellularLocation>
</comment>
<evidence type="ECO:0000256" key="1">
    <source>
        <dbReference type="ARBA" id="ARBA00004604"/>
    </source>
</evidence>
<dbReference type="GO" id="GO:0006396">
    <property type="term" value="P:RNA processing"/>
    <property type="evidence" value="ECO:0000318"/>
    <property type="project" value="GO_Central"/>
</dbReference>
<dbReference type="PANTHER" id="PTHR21686">
    <property type="entry name" value="DEOXYNUCLEOTIDYLTRANSFERASE TERMINAL-INTERACTING PROTEIN 2"/>
    <property type="match status" value="1"/>
</dbReference>
<accession>G1KYM4</accession>
<proteinExistence type="predicted"/>
<feature type="compositionally biased region" description="Polar residues" evidence="3">
    <location>
        <begin position="271"/>
        <end position="294"/>
    </location>
</feature>
<evidence type="ECO:0000259" key="4">
    <source>
        <dbReference type="Pfam" id="PF08698"/>
    </source>
</evidence>
<sequence length="797" mass="89905">MVATRRETRRSDAEMGNKKTPKKTSREDSASLRTTRSRSRMNSFTNDNSEKTKSLEMKLDLEGPPKEETAQNKSKAVTVVAELHGDGDISEAESNCSSVSSAQAPFVRVTRRRQIVIPSQSELPAKNRQSKKALQGEGSRCQNDDDVGVSESESCSSAVSVERRQPVARMTRSSRLAKAHVSPVREAQKEEVSDAESWCSGLSGEPVVHLKRITRSMQPRVQIETPLKIERKREDVVAEGKAPEHVMTSQAVVMSDEEQSTKSDSEPDQAPLSSHQIKEQPSPSKAKYSSATVDNSDRKELVSSSPKKVASKYINELSKKEQPIDNSYEFVRSAEVKVSRKRDRRKTDTKQVSDDIYEIAESPEEVCDQILEKLDMATEIKSPIKYQEMLSSGHRNSGQFDMSPRWASSRKNESNAESPKLDTRRITQNSLLQEEEIIEIDEPCKIDSLEKGSISPHTIESSDDDCRISVMNIDSDTSPEESVADSSSGVNKTMDPENAFTVSLLTSDESDDSENSDLEEMAKEETTSDNQNTLDRYHSEGLFVIDKTPGLDSSKPYYLEEKDAVDDERSKESSEFEDSEEEESIDKNKNQLNVNNKFLSLSSRIDPGLDIKQLGGLYISFDAGKKKSGSHRVVPLKEKKKDELLQKSIITPGFEKKECIPPLKESLHQLKKQRRAERAKTTGSGWFGMKAPEMTEELKNDLNALKMRKAIDPKRFYKKNDREGLPKYFQVGTVVDSPVDFYHARIPKKERKKTIVEELLADSEFRRYNKRKYQDIIAEKAALAAGKKHRKKKKFHK</sequence>
<feature type="region of interest" description="Disordered" evidence="3">
    <location>
        <begin position="473"/>
        <end position="591"/>
    </location>
</feature>
<name>G1KYM4_ANOCA</name>
<dbReference type="Proteomes" id="UP000001646">
    <property type="component" value="Chromosome 4"/>
</dbReference>
<dbReference type="Pfam" id="PF08698">
    <property type="entry name" value="Fcf2"/>
    <property type="match status" value="1"/>
</dbReference>
<evidence type="ECO:0000313" key="6">
    <source>
        <dbReference type="Proteomes" id="UP000001646"/>
    </source>
</evidence>
<dbReference type="STRING" id="28377.ENSACAP00000021024"/>
<reference evidence="5 6" key="1">
    <citation type="submission" date="2009-12" db="EMBL/GenBank/DDBJ databases">
        <title>The Genome Sequence of Anolis carolinensis (Green Anole Lizard).</title>
        <authorList>
            <consortium name="The Genome Sequencing Platform"/>
            <person name="Di Palma F."/>
            <person name="Alfoldi J."/>
            <person name="Heiman D."/>
            <person name="Young S."/>
            <person name="Grabherr M."/>
            <person name="Johnson J."/>
            <person name="Lander E.S."/>
            <person name="Lindblad-Toh K."/>
        </authorList>
    </citation>
    <scope>NUCLEOTIDE SEQUENCE [LARGE SCALE GENOMIC DNA]</scope>
    <source>
        <strain evidence="5 6">JBL SC #1</strain>
    </source>
</reference>
<feature type="region of interest" description="Disordered" evidence="3">
    <location>
        <begin position="390"/>
        <end position="427"/>
    </location>
</feature>
<feature type="compositionally biased region" description="Acidic residues" evidence="3">
    <location>
        <begin position="508"/>
        <end position="519"/>
    </location>
</feature>
<feature type="compositionally biased region" description="Acidic residues" evidence="3">
    <location>
        <begin position="575"/>
        <end position="584"/>
    </location>
</feature>